<dbReference type="InterPro" id="IPR048333">
    <property type="entry name" value="HA2_WH"/>
</dbReference>
<feature type="domain" description="Helicase C-terminal" evidence="12">
    <location>
        <begin position="576"/>
        <end position="744"/>
    </location>
</feature>
<dbReference type="CDD" id="cd21691">
    <property type="entry name" value="GH2-like_DHX8"/>
    <property type="match status" value="1"/>
</dbReference>
<evidence type="ECO:0000256" key="3">
    <source>
        <dbReference type="ARBA" id="ARBA00022741"/>
    </source>
</evidence>
<dbReference type="FunFam" id="1.20.120.1080:FF:000001">
    <property type="entry name" value="Pre-mRNA-splicing factor ATP-dependent RNA helicase"/>
    <property type="match status" value="1"/>
</dbReference>
<evidence type="ECO:0000259" key="12">
    <source>
        <dbReference type="PROSITE" id="PS51194"/>
    </source>
</evidence>
<dbReference type="FunFam" id="3.40.50.300:FF:000191">
    <property type="entry name" value="Pre-mRNA-splicing factor ATP-dependent RNA helicase"/>
    <property type="match status" value="1"/>
</dbReference>
<dbReference type="CDD" id="cd18791">
    <property type="entry name" value="SF2_C_RHA"/>
    <property type="match status" value="1"/>
</dbReference>
<organism evidence="13 14">
    <name type="scientific">Ricinus communis</name>
    <name type="common">Castor bean</name>
    <dbReference type="NCBI Taxonomy" id="3988"/>
    <lineage>
        <taxon>Eukaryota</taxon>
        <taxon>Viridiplantae</taxon>
        <taxon>Streptophyta</taxon>
        <taxon>Embryophyta</taxon>
        <taxon>Tracheophyta</taxon>
        <taxon>Spermatophyta</taxon>
        <taxon>Magnoliopsida</taxon>
        <taxon>eudicotyledons</taxon>
        <taxon>Gunneridae</taxon>
        <taxon>Pentapetalae</taxon>
        <taxon>rosids</taxon>
        <taxon>fabids</taxon>
        <taxon>Malpighiales</taxon>
        <taxon>Euphorbiaceae</taxon>
        <taxon>Acalyphoideae</taxon>
        <taxon>Acalypheae</taxon>
        <taxon>Ricinus</taxon>
    </lineage>
</organism>
<evidence type="ECO:0000256" key="8">
    <source>
        <dbReference type="ARBA" id="ARBA00023242"/>
    </source>
</evidence>
<dbReference type="PROSITE" id="PS50126">
    <property type="entry name" value="S1"/>
    <property type="match status" value="1"/>
</dbReference>
<dbReference type="eggNOG" id="KOG0922">
    <property type="taxonomic scope" value="Eukaryota"/>
</dbReference>
<dbReference type="FunFam" id="3.40.50.300:FF:000101">
    <property type="entry name" value="Pre-mRNA-splicing factor ATP-dependent RNA helicase"/>
    <property type="match status" value="1"/>
</dbReference>
<dbReference type="GO" id="GO:0005524">
    <property type="term" value="F:ATP binding"/>
    <property type="evidence" value="ECO:0007669"/>
    <property type="project" value="UniProtKB-KW"/>
</dbReference>
<feature type="domain" description="S1 motif" evidence="10">
    <location>
        <begin position="88"/>
        <end position="156"/>
    </location>
</feature>
<dbReference type="Proteomes" id="UP000008311">
    <property type="component" value="Unassembled WGS sequence"/>
</dbReference>
<dbReference type="PROSITE" id="PS51192">
    <property type="entry name" value="HELICASE_ATP_BIND_1"/>
    <property type="match status" value="1"/>
</dbReference>
<dbReference type="PROSITE" id="PS00690">
    <property type="entry name" value="DEAH_ATP_HELICASE"/>
    <property type="match status" value="1"/>
</dbReference>
<dbReference type="Gene3D" id="1.20.120.1080">
    <property type="match status" value="1"/>
</dbReference>
<dbReference type="InterPro" id="IPR003029">
    <property type="entry name" value="S1_domain"/>
</dbReference>
<comment type="catalytic activity">
    <reaction evidence="9">
        <text>ATP + H2O = ADP + phosphate + H(+)</text>
        <dbReference type="Rhea" id="RHEA:13065"/>
        <dbReference type="ChEBI" id="CHEBI:15377"/>
        <dbReference type="ChEBI" id="CHEBI:15378"/>
        <dbReference type="ChEBI" id="CHEBI:30616"/>
        <dbReference type="ChEBI" id="CHEBI:43474"/>
        <dbReference type="ChEBI" id="CHEBI:456216"/>
        <dbReference type="EC" id="3.6.4.13"/>
    </reaction>
</comment>
<evidence type="ECO:0000256" key="5">
    <source>
        <dbReference type="ARBA" id="ARBA00022806"/>
    </source>
</evidence>
<keyword evidence="14" id="KW-1185">Reference proteome</keyword>
<protein>
    <recommendedName>
        <fullName evidence="1">RNA helicase</fullName>
        <ecNumber evidence="1">3.6.4.13</ecNumber>
    </recommendedName>
</protein>
<evidence type="ECO:0000256" key="7">
    <source>
        <dbReference type="ARBA" id="ARBA00023187"/>
    </source>
</evidence>
<dbReference type="Pfam" id="PF00270">
    <property type="entry name" value="DEAD"/>
    <property type="match status" value="1"/>
</dbReference>
<dbReference type="PANTHER" id="PTHR18934:SF85">
    <property type="entry name" value="ATP-DEPENDENT RNA HELICASE DHX8"/>
    <property type="match status" value="1"/>
</dbReference>
<dbReference type="Pfam" id="PF04408">
    <property type="entry name" value="WHD_HA2"/>
    <property type="match status" value="1"/>
</dbReference>
<dbReference type="InterPro" id="IPR011709">
    <property type="entry name" value="DEAD-box_helicase_OB_fold"/>
</dbReference>
<keyword evidence="3" id="KW-0547">Nucleotide-binding</keyword>
<evidence type="ECO:0000313" key="13">
    <source>
        <dbReference type="EMBL" id="EEF29704.1"/>
    </source>
</evidence>
<dbReference type="InterPro" id="IPR012340">
    <property type="entry name" value="NA-bd_OB-fold"/>
</dbReference>
<dbReference type="EC" id="3.6.4.13" evidence="1"/>
<dbReference type="InParanoid" id="B9T357"/>
<dbReference type="PANTHER" id="PTHR18934">
    <property type="entry name" value="ATP-DEPENDENT RNA HELICASE"/>
    <property type="match status" value="1"/>
</dbReference>
<reference evidence="14" key="1">
    <citation type="journal article" date="2010" name="Nat. Biotechnol.">
        <title>Draft genome sequence of the oilseed species Ricinus communis.</title>
        <authorList>
            <person name="Chan A.P."/>
            <person name="Crabtree J."/>
            <person name="Zhao Q."/>
            <person name="Lorenzi H."/>
            <person name="Orvis J."/>
            <person name="Puiu D."/>
            <person name="Melake-Berhan A."/>
            <person name="Jones K.M."/>
            <person name="Redman J."/>
            <person name="Chen G."/>
            <person name="Cahoon E.B."/>
            <person name="Gedil M."/>
            <person name="Stanke M."/>
            <person name="Haas B.J."/>
            <person name="Wortman J.R."/>
            <person name="Fraser-Liggett C.M."/>
            <person name="Ravel J."/>
            <person name="Rabinowicz P.D."/>
        </authorList>
    </citation>
    <scope>NUCLEOTIDE SEQUENCE [LARGE SCALE GENOMIC DNA]</scope>
    <source>
        <strain evidence="14">cv. Hale</strain>
    </source>
</reference>
<evidence type="ECO:0000259" key="10">
    <source>
        <dbReference type="PROSITE" id="PS50126"/>
    </source>
</evidence>
<gene>
    <name evidence="13" type="ORF">RCOM_0050440</name>
</gene>
<dbReference type="GO" id="GO:0004386">
    <property type="term" value="F:helicase activity"/>
    <property type="evidence" value="ECO:0000318"/>
    <property type="project" value="GO_Central"/>
</dbReference>
<keyword evidence="6" id="KW-0067">ATP-binding</keyword>
<dbReference type="GO" id="GO:0016787">
    <property type="term" value="F:hydrolase activity"/>
    <property type="evidence" value="ECO:0007669"/>
    <property type="project" value="UniProtKB-KW"/>
</dbReference>
<evidence type="ECO:0000259" key="11">
    <source>
        <dbReference type="PROSITE" id="PS51192"/>
    </source>
</evidence>
<evidence type="ECO:0000256" key="9">
    <source>
        <dbReference type="ARBA" id="ARBA00047984"/>
    </source>
</evidence>
<dbReference type="KEGG" id="rcu:8268663"/>
<dbReference type="GO" id="GO:0071013">
    <property type="term" value="C:catalytic step 2 spliceosome"/>
    <property type="evidence" value="ECO:0000318"/>
    <property type="project" value="GO_Central"/>
</dbReference>
<dbReference type="GO" id="GO:0000398">
    <property type="term" value="P:mRNA splicing, via spliceosome"/>
    <property type="evidence" value="ECO:0000318"/>
    <property type="project" value="GO_Central"/>
</dbReference>
<dbReference type="SUPFAM" id="SSF52540">
    <property type="entry name" value="P-loop containing nucleoside triphosphate hydrolases"/>
    <property type="match status" value="1"/>
</dbReference>
<dbReference type="Gene3D" id="2.40.50.140">
    <property type="entry name" value="Nucleic acid-binding proteins"/>
    <property type="match status" value="1"/>
</dbReference>
<keyword evidence="4" id="KW-0378">Hydrolase</keyword>
<evidence type="ECO:0000256" key="1">
    <source>
        <dbReference type="ARBA" id="ARBA00012552"/>
    </source>
</evidence>
<proteinExistence type="predicted"/>
<dbReference type="InterPro" id="IPR007502">
    <property type="entry name" value="Helicase-assoc_dom"/>
</dbReference>
<dbReference type="EMBL" id="EQ974401">
    <property type="protein sequence ID" value="EEF29704.1"/>
    <property type="molecule type" value="Genomic_DNA"/>
</dbReference>
<dbReference type="Gene3D" id="3.40.50.300">
    <property type="entry name" value="P-loop containing nucleotide triphosphate hydrolases"/>
    <property type="match status" value="2"/>
</dbReference>
<keyword evidence="5 13" id="KW-0347">Helicase</keyword>
<dbReference type="SMART" id="SM00487">
    <property type="entry name" value="DEXDc"/>
    <property type="match status" value="1"/>
</dbReference>
<dbReference type="PROSITE" id="PS51194">
    <property type="entry name" value="HELICASE_CTER"/>
    <property type="match status" value="1"/>
</dbReference>
<dbReference type="SMART" id="SM00316">
    <property type="entry name" value="S1"/>
    <property type="match status" value="1"/>
</dbReference>
<dbReference type="InterPro" id="IPR002464">
    <property type="entry name" value="DNA/RNA_helicase_DEAH_CS"/>
</dbReference>
<accession>B9T357</accession>
<dbReference type="GO" id="GO:0003724">
    <property type="term" value="F:RNA helicase activity"/>
    <property type="evidence" value="ECO:0007669"/>
    <property type="project" value="UniProtKB-EC"/>
</dbReference>
<dbReference type="InterPro" id="IPR014001">
    <property type="entry name" value="Helicase_ATP-bd"/>
</dbReference>
<dbReference type="InterPro" id="IPR049588">
    <property type="entry name" value="DHX8_GH2-like"/>
</dbReference>
<keyword evidence="8" id="KW-0539">Nucleus</keyword>
<dbReference type="OrthoDB" id="10253254at2759"/>
<keyword evidence="7" id="KW-0508">mRNA splicing</keyword>
<feature type="domain" description="Helicase ATP-binding" evidence="11">
    <location>
        <begin position="388"/>
        <end position="551"/>
    </location>
</feature>
<dbReference type="AlphaFoldDB" id="B9T357"/>
<sequence length="1031" mass="116150">MATDLNKLEYLSLVSKICSDLETHLGFADKELAEFVIHLGRNSDTFHQFDSKLKRNGAQWPDYLVRTFITAIHSILPPPKSEGGRIGSAVYRGRVSRVMAKGCFVQLDGDDDFGGKEGLLHQSDFLVGKEVRRGDEVYVKVVSDSPGQKGLRLSMKDVVDRNTIGEERNTIGEDLGLCKMERGLSKTGVSGIHIEEAYYDAKTRMVKMERMNSPDRYDVNQLIASGVLGLSEYPISQEDDDDPNVEQGIEIELNDDEPAFLHGKTSHSSGIDMSPVKIMKNPDGSLCRSAALQSALMKERREIIEEKMRRMVDCIPKDLNRSWEDPIPEIGDRCLAQEIRGVDLSAFNMPKWKKDAFQKSFTFGLRPKLSFQEQRHSLPIYKLKKELIQAVLDNQVLVVIGETGSGKTTQITQYLAEAGYTAGGKIACTQPRRVAAISVAKRVAEEVGCRLGEEVGYAIRFEDCTGPDTVIKYMTEGLLLREILTDKNLSQYSVIMLDEAHERTTYTDVLFGLLKQLLKRRCDLRLIVTSATLDAEKFSGYFFDCNIFTIPGRSFPVEILYTKQPENDYLGAALITVLQIHLTEPEGDILLFLTGQEEIDCACESLDMKMKELGKDVPELIILPVYSALPGEMQSMIFEPAPQGKRKVVVATNIAETSLTIDGIFYVVDPGFMKQNLYNPKIGVDSLLVTPISQASAKQRAGRAGRTGPGKCYRLYTESAFRNEMSPATTPEIQRIDLAYPTLTLMAMGIRDLFSFDFMDPPSSQALISAMQQLYGLGALDYEGLLTKTGRLMAEFPLEPPLSKMLLASIDLGCSDEILTIIAMIQTGNIFYRPKKKQAQADQRRANFLHSEGDHLTLLAVYADWKEKGFSAPWCSENFLQYRSLKRAQDVRKQLLTIMDKYKLDVVSAGKDSTKIRKAIAAGFFFHAARRDPQGGYRTLVSDQTVYIHPSSALFQIQPVWVIYHEVVMTRKEYMHEITAIQPTWLVELAPRLFKASDLMKMSKHKRQERIEPLYDRYHEPNSWRLSKRRA</sequence>
<evidence type="ECO:0000256" key="6">
    <source>
        <dbReference type="ARBA" id="ARBA00022840"/>
    </source>
</evidence>
<dbReference type="InterPro" id="IPR027417">
    <property type="entry name" value="P-loop_NTPase"/>
</dbReference>
<dbReference type="SUPFAM" id="SSF50249">
    <property type="entry name" value="Nucleic acid-binding proteins"/>
    <property type="match status" value="1"/>
</dbReference>
<dbReference type="Pfam" id="PF00271">
    <property type="entry name" value="Helicase_C"/>
    <property type="match status" value="1"/>
</dbReference>
<evidence type="ECO:0000256" key="2">
    <source>
        <dbReference type="ARBA" id="ARBA00022664"/>
    </source>
</evidence>
<dbReference type="Pfam" id="PF07717">
    <property type="entry name" value="OB_NTP_bind"/>
    <property type="match status" value="1"/>
</dbReference>
<dbReference type="SMART" id="SM00490">
    <property type="entry name" value="HELICc"/>
    <property type="match status" value="1"/>
</dbReference>
<dbReference type="SMART" id="SM00847">
    <property type="entry name" value="HA2"/>
    <property type="match status" value="1"/>
</dbReference>
<evidence type="ECO:0000313" key="14">
    <source>
        <dbReference type="Proteomes" id="UP000008311"/>
    </source>
</evidence>
<dbReference type="STRING" id="3988.B9T357"/>
<dbReference type="GO" id="GO:0003723">
    <property type="term" value="F:RNA binding"/>
    <property type="evidence" value="ECO:0000318"/>
    <property type="project" value="GO_Central"/>
</dbReference>
<dbReference type="InterPro" id="IPR001650">
    <property type="entry name" value="Helicase_C-like"/>
</dbReference>
<dbReference type="Pfam" id="PF21010">
    <property type="entry name" value="HA2_C"/>
    <property type="match status" value="1"/>
</dbReference>
<keyword evidence="2" id="KW-0507">mRNA processing</keyword>
<evidence type="ECO:0000256" key="4">
    <source>
        <dbReference type="ARBA" id="ARBA00022801"/>
    </source>
</evidence>
<name>B9T357_RICCO</name>
<dbReference type="InterPro" id="IPR011545">
    <property type="entry name" value="DEAD/DEAH_box_helicase_dom"/>
</dbReference>